<dbReference type="PANTHER" id="PTHR31827">
    <property type="entry name" value="EMB|CAB89363.1"/>
    <property type="match status" value="1"/>
</dbReference>
<organism evidence="2 3">
    <name type="scientific">Achlya hypogyna</name>
    <name type="common">Oomycete</name>
    <name type="synonym">Protoachlya hypogyna</name>
    <dbReference type="NCBI Taxonomy" id="1202772"/>
    <lineage>
        <taxon>Eukaryota</taxon>
        <taxon>Sar</taxon>
        <taxon>Stramenopiles</taxon>
        <taxon>Oomycota</taxon>
        <taxon>Saprolegniomycetes</taxon>
        <taxon>Saprolegniales</taxon>
        <taxon>Achlyaceae</taxon>
        <taxon>Achlya</taxon>
    </lineage>
</organism>
<keyword evidence="3" id="KW-1185">Reference proteome</keyword>
<gene>
    <name evidence="2" type="ORF">ACHHYP_11899</name>
</gene>
<comment type="caution">
    <text evidence="2">The sequence shown here is derived from an EMBL/GenBank/DDBJ whole genome shotgun (WGS) entry which is preliminary data.</text>
</comment>
<name>A0A1V9YI07_ACHHY</name>
<reference evidence="2 3" key="1">
    <citation type="journal article" date="2014" name="Genome Biol. Evol.">
        <title>The secreted proteins of Achlya hypogyna and Thraustotheca clavata identify the ancestral oomycete secretome and reveal gene acquisitions by horizontal gene transfer.</title>
        <authorList>
            <person name="Misner I."/>
            <person name="Blouin N."/>
            <person name="Leonard G."/>
            <person name="Richards T.A."/>
            <person name="Lane C.E."/>
        </authorList>
    </citation>
    <scope>NUCLEOTIDE SEQUENCE [LARGE SCALE GENOMIC DNA]</scope>
    <source>
        <strain evidence="2 3">ATCC 48635</strain>
    </source>
</reference>
<sequence>MATHDEDHVMQVCGVDACARFAKFEGVCLLHAGGAYQPPARASPPPRSAMSLDVITSPTTSASGRRSRSRWCAIADCAQLARIDGLCTRHNMQLSSQKRKCNVDDCTSYARTRGLCTRHGGGKLCSVIGCKTVAQSGGVCRTHGGGSRCKHDNCNHFARVGGFCGQHMTATTKGV</sequence>
<dbReference type="STRING" id="1202772.A0A1V9YI07"/>
<evidence type="ECO:0000259" key="1">
    <source>
        <dbReference type="Pfam" id="PF24906"/>
    </source>
</evidence>
<evidence type="ECO:0000313" key="2">
    <source>
        <dbReference type="EMBL" id="OQR85374.1"/>
    </source>
</evidence>
<dbReference type="OrthoDB" id="67669at2759"/>
<protein>
    <recommendedName>
        <fullName evidence="1">WRKY19-like zinc finger domain-containing protein</fullName>
    </recommendedName>
</protein>
<dbReference type="Proteomes" id="UP000243579">
    <property type="component" value="Unassembled WGS sequence"/>
</dbReference>
<feature type="domain" description="WRKY19-like zinc finger" evidence="1">
    <location>
        <begin position="99"/>
        <end position="121"/>
    </location>
</feature>
<dbReference type="AlphaFoldDB" id="A0A1V9YI07"/>
<evidence type="ECO:0000313" key="3">
    <source>
        <dbReference type="Proteomes" id="UP000243579"/>
    </source>
</evidence>
<dbReference type="InterPro" id="IPR056866">
    <property type="entry name" value="Znf_WRKY19"/>
</dbReference>
<accession>A0A1V9YI07</accession>
<dbReference type="Pfam" id="PF24906">
    <property type="entry name" value="Zf_WRKY19"/>
    <property type="match status" value="1"/>
</dbReference>
<dbReference type="PANTHER" id="PTHR31827:SF1">
    <property type="entry name" value="EMB|CAB89363.1"/>
    <property type="match status" value="1"/>
</dbReference>
<proteinExistence type="predicted"/>
<dbReference type="EMBL" id="JNBR01001700">
    <property type="protein sequence ID" value="OQR85374.1"/>
    <property type="molecule type" value="Genomic_DNA"/>
</dbReference>